<dbReference type="AlphaFoldDB" id="A0A836CTD3"/>
<feature type="signal peptide" evidence="3">
    <location>
        <begin position="1"/>
        <end position="20"/>
    </location>
</feature>
<evidence type="ECO:0000313" key="5">
    <source>
        <dbReference type="Proteomes" id="UP000664991"/>
    </source>
</evidence>
<dbReference type="PANTHER" id="PTHR33517">
    <property type="entry name" value="PROTEIN FAM170B-RELATED"/>
    <property type="match status" value="1"/>
</dbReference>
<evidence type="ECO:0000256" key="3">
    <source>
        <dbReference type="SAM" id="SignalP"/>
    </source>
</evidence>
<feature type="compositionally biased region" description="Acidic residues" evidence="1">
    <location>
        <begin position="325"/>
        <end position="335"/>
    </location>
</feature>
<feature type="transmembrane region" description="Helical" evidence="2">
    <location>
        <begin position="35"/>
        <end position="55"/>
    </location>
</feature>
<protein>
    <recommendedName>
        <fullName evidence="6">Protein FAM170B</fullName>
    </recommendedName>
</protein>
<sequence>MCSAARTLTVLLLLLDVGAAQVLATGKPARAETDIKYAIIGTAVGIAISAGFLALKFCLVRKHMFDDDSSDLRSANAGFSETIALKKRTARLNLNFSESSDSSGMLHGPVKREQLSPRPGPAIPQAENTYFSGEGRRMLSWSSSLSSQSSSEYRSYSQYQSCCSCTHGDQDAAQQSMRAFYTHVQTVQGVAVAWETDSGFEPVTRQPRIHEAEFIKRQRRKGSSFEMASNTDLRWELEASKSASSSEPEDAELLAPLECCLQELRDTPDWLVTTNYGLRCVACCRVFPTLEALLEHAQYGIQEGFSCQIFFEEMLERRRARDQGQEQEPEEEQESASDSSERPKPRVRTPSSQSQLQKH</sequence>
<keyword evidence="2" id="KW-1133">Transmembrane helix</keyword>
<dbReference type="Pfam" id="PF14986">
    <property type="entry name" value="DUF4514"/>
    <property type="match status" value="1"/>
</dbReference>
<dbReference type="InterPro" id="IPR040879">
    <property type="entry name" value="Spt46-like"/>
</dbReference>
<dbReference type="Proteomes" id="UP000664991">
    <property type="component" value="Unassembled WGS sequence"/>
</dbReference>
<evidence type="ECO:0000256" key="1">
    <source>
        <dbReference type="SAM" id="MobiDB-lite"/>
    </source>
</evidence>
<keyword evidence="3" id="KW-0732">Signal</keyword>
<keyword evidence="2" id="KW-0812">Transmembrane</keyword>
<reference evidence="4 5" key="1">
    <citation type="submission" date="2020-12" db="EMBL/GenBank/DDBJ databases">
        <title>De novo assembly of Tibetan sheep genome.</title>
        <authorList>
            <person name="Li X."/>
        </authorList>
    </citation>
    <scope>NUCLEOTIDE SEQUENCE [LARGE SCALE GENOMIC DNA]</scope>
    <source>
        <tissue evidence="4">Heart</tissue>
    </source>
</reference>
<keyword evidence="2" id="KW-0472">Membrane</keyword>
<evidence type="ECO:0000256" key="2">
    <source>
        <dbReference type="SAM" id="Phobius"/>
    </source>
</evidence>
<evidence type="ECO:0008006" key="6">
    <source>
        <dbReference type="Google" id="ProtNLM"/>
    </source>
</evidence>
<evidence type="ECO:0000313" key="4">
    <source>
        <dbReference type="EMBL" id="KAG5194786.1"/>
    </source>
</evidence>
<dbReference type="GO" id="GO:0001669">
    <property type="term" value="C:acrosomal vesicle"/>
    <property type="evidence" value="ECO:0007669"/>
    <property type="project" value="TreeGrafter"/>
</dbReference>
<dbReference type="InterPro" id="IPR029395">
    <property type="entry name" value="DUF4514"/>
</dbReference>
<feature type="chain" id="PRO_5033058933" description="Protein FAM170B" evidence="3">
    <location>
        <begin position="21"/>
        <end position="359"/>
    </location>
</feature>
<proteinExistence type="predicted"/>
<feature type="region of interest" description="Disordered" evidence="1">
    <location>
        <begin position="99"/>
        <end position="124"/>
    </location>
</feature>
<comment type="caution">
    <text evidence="4">The sequence shown here is derived from an EMBL/GenBank/DDBJ whole genome shotgun (WGS) entry which is preliminary data.</text>
</comment>
<dbReference type="EMBL" id="JAEMGP010000025">
    <property type="protein sequence ID" value="KAG5194786.1"/>
    <property type="molecule type" value="Genomic_DNA"/>
</dbReference>
<name>A0A836CTD3_SHEEP</name>
<accession>A0A836CTD3</accession>
<gene>
    <name evidence="4" type="ORF">JEQ12_013062</name>
</gene>
<dbReference type="Pfam" id="PF17734">
    <property type="entry name" value="Spt46"/>
    <property type="match status" value="1"/>
</dbReference>
<dbReference type="PANTHER" id="PTHR33517:SF2">
    <property type="entry name" value="PROTEIN FAM170B"/>
    <property type="match status" value="1"/>
</dbReference>
<feature type="region of interest" description="Disordered" evidence="1">
    <location>
        <begin position="318"/>
        <end position="359"/>
    </location>
</feature>
<dbReference type="GO" id="GO:0009566">
    <property type="term" value="P:fertilization"/>
    <property type="evidence" value="ECO:0007669"/>
    <property type="project" value="TreeGrafter"/>
</dbReference>
<feature type="compositionally biased region" description="Polar residues" evidence="1">
    <location>
        <begin position="349"/>
        <end position="359"/>
    </location>
</feature>
<organism evidence="4 5">
    <name type="scientific">Ovis aries</name>
    <name type="common">Sheep</name>
    <dbReference type="NCBI Taxonomy" id="9940"/>
    <lineage>
        <taxon>Eukaryota</taxon>
        <taxon>Metazoa</taxon>
        <taxon>Chordata</taxon>
        <taxon>Craniata</taxon>
        <taxon>Vertebrata</taxon>
        <taxon>Euteleostomi</taxon>
        <taxon>Mammalia</taxon>
        <taxon>Eutheria</taxon>
        <taxon>Laurasiatheria</taxon>
        <taxon>Artiodactyla</taxon>
        <taxon>Ruminantia</taxon>
        <taxon>Pecora</taxon>
        <taxon>Bovidae</taxon>
        <taxon>Caprinae</taxon>
        <taxon>Ovis</taxon>
    </lineage>
</organism>